<dbReference type="EMBL" id="RCZG01000001">
    <property type="protein sequence ID" value="TPG36744.1"/>
    <property type="molecule type" value="Genomic_DNA"/>
</dbReference>
<evidence type="ECO:0000313" key="1">
    <source>
        <dbReference type="EMBL" id="TPG36744.1"/>
    </source>
</evidence>
<proteinExistence type="predicted"/>
<gene>
    <name evidence="1" type="ORF">EAH80_02080</name>
</gene>
<dbReference type="SUPFAM" id="SSF51569">
    <property type="entry name" value="Aldolase"/>
    <property type="match status" value="1"/>
</dbReference>
<accession>A0A502EHX5</accession>
<evidence type="ECO:0000313" key="2">
    <source>
        <dbReference type="Proteomes" id="UP000320095"/>
    </source>
</evidence>
<protein>
    <recommendedName>
        <fullName evidence="3">Amidohydrolase-related domain-containing protein</fullName>
    </recommendedName>
</protein>
<dbReference type="Proteomes" id="UP000320095">
    <property type="component" value="Unassembled WGS sequence"/>
</dbReference>
<sequence>MATAKEARDWARHGLRGIGDSLYTPFCGTDGDDIDWEAYRTFVRHCVGALSHEMLWCTSGLAEFWALTLDERKRLLEVAITEARAVNPHVVIQSCTSATAAKDWPHGEGLADPITFTADIPQFPEFSAGDTRKVMRDNALHLLADHYRPRLTPHLPAGVAASV</sequence>
<dbReference type="AlphaFoldDB" id="A0A502EHX5"/>
<name>A0A502EHX5_9MYCO</name>
<reference evidence="1 2" key="1">
    <citation type="journal article" date="2019" name="Environ. Microbiol.">
        <title>Species interactions and distinct microbial communities in high Arctic permafrost affected cryosols are associated with the CH4 and CO2 gas fluxes.</title>
        <authorList>
            <person name="Altshuler I."/>
            <person name="Hamel J."/>
            <person name="Turney S."/>
            <person name="Magnuson E."/>
            <person name="Levesque R."/>
            <person name="Greer C."/>
            <person name="Whyte L.G."/>
        </authorList>
    </citation>
    <scope>NUCLEOTIDE SEQUENCE [LARGE SCALE GENOMIC DNA]</scope>
    <source>
        <strain evidence="1 2">S5.20</strain>
    </source>
</reference>
<dbReference type="OrthoDB" id="9778880at2"/>
<dbReference type="InterPro" id="IPR013785">
    <property type="entry name" value="Aldolase_TIM"/>
</dbReference>
<evidence type="ECO:0008006" key="3">
    <source>
        <dbReference type="Google" id="ProtNLM"/>
    </source>
</evidence>
<keyword evidence="2" id="KW-1185">Reference proteome</keyword>
<comment type="caution">
    <text evidence="1">The sequence shown here is derived from an EMBL/GenBank/DDBJ whole genome shotgun (WGS) entry which is preliminary data.</text>
</comment>
<organism evidence="1 2">
    <name type="scientific">Mycolicibacterium hodleri</name>
    <dbReference type="NCBI Taxonomy" id="49897"/>
    <lineage>
        <taxon>Bacteria</taxon>
        <taxon>Bacillati</taxon>
        <taxon>Actinomycetota</taxon>
        <taxon>Actinomycetes</taxon>
        <taxon>Mycobacteriales</taxon>
        <taxon>Mycobacteriaceae</taxon>
        <taxon>Mycolicibacterium</taxon>
    </lineage>
</organism>
<dbReference type="Gene3D" id="3.20.20.70">
    <property type="entry name" value="Aldolase class I"/>
    <property type="match status" value="1"/>
</dbReference>